<dbReference type="InterPro" id="IPR050282">
    <property type="entry name" value="Cycloisomerase_2"/>
</dbReference>
<dbReference type="EMBL" id="CP014163">
    <property type="protein sequence ID" value="AMB98764.1"/>
    <property type="molecule type" value="Genomic_DNA"/>
</dbReference>
<dbReference type="STRING" id="128944.AWM75_01585"/>
<dbReference type="InterPro" id="IPR015943">
    <property type="entry name" value="WD40/YVTN_repeat-like_dom_sf"/>
</dbReference>
<dbReference type="InterPro" id="IPR019405">
    <property type="entry name" value="Lactonase_7-beta_prop"/>
</dbReference>
<dbReference type="KEGG" id="auh:AWM75_01585"/>
<name>A0A0X8FKJ4_9LACT</name>
<dbReference type="RefSeq" id="WP_067977450.1">
    <property type="nucleotide sequence ID" value="NZ_CP014163.1"/>
</dbReference>
<dbReference type="GO" id="GO:0005829">
    <property type="term" value="C:cytosol"/>
    <property type="evidence" value="ECO:0007669"/>
    <property type="project" value="TreeGrafter"/>
</dbReference>
<evidence type="ECO:0000313" key="2">
    <source>
        <dbReference type="EMBL" id="AMB98764.1"/>
    </source>
</evidence>
<dbReference type="GO" id="GO:0017057">
    <property type="term" value="F:6-phosphogluconolactonase activity"/>
    <property type="evidence" value="ECO:0007669"/>
    <property type="project" value="TreeGrafter"/>
</dbReference>
<dbReference type="OrthoDB" id="9790815at2"/>
<reference evidence="2 3" key="1">
    <citation type="journal article" date="2016" name="Genome Announc.">
        <title>Complete Genome Sequences of Aerococcus christensenii CCUG 28831T, Aerococcus sanguinicola CCUG 43001T, Aerococcus urinae CCUG 36881T, Aerococcus urinaeequi CCUG 28094T, Aerococcus urinaehominis CCUG 42038 BT, and Aerococcus viridans CCUG 4311T.</title>
        <authorList>
            <person name="Carkaci D."/>
            <person name="Dargis R."/>
            <person name="Nielsen X.C."/>
            <person name="Skovgaard O."/>
            <person name="Fuursted K."/>
            <person name="Christensen J.J."/>
        </authorList>
    </citation>
    <scope>NUCLEOTIDE SEQUENCE [LARGE SCALE GENOMIC DNA]</scope>
    <source>
        <strain evidence="2 3">CCUG42038B</strain>
    </source>
</reference>
<dbReference type="AlphaFoldDB" id="A0A0X8FKJ4"/>
<gene>
    <name evidence="2" type="ORF">AWM75_01585</name>
</gene>
<reference evidence="3" key="2">
    <citation type="submission" date="2016-01" db="EMBL/GenBank/DDBJ databases">
        <title>Six Aerococcus type strain genome sequencing and assembly using PacBio and Illumina Hiseq.</title>
        <authorList>
            <person name="Carkaci D."/>
            <person name="Dargis R."/>
            <person name="Nielsen X.C."/>
            <person name="Skovgaard O."/>
            <person name="Fuursted K."/>
            <person name="Christensen J.J."/>
        </authorList>
    </citation>
    <scope>NUCLEOTIDE SEQUENCE [LARGE SCALE GENOMIC DNA]</scope>
    <source>
        <strain evidence="3">CCUG42038B</strain>
    </source>
</reference>
<organism evidence="2 3">
    <name type="scientific">Aerococcus urinaehominis</name>
    <dbReference type="NCBI Taxonomy" id="128944"/>
    <lineage>
        <taxon>Bacteria</taxon>
        <taxon>Bacillati</taxon>
        <taxon>Bacillota</taxon>
        <taxon>Bacilli</taxon>
        <taxon>Lactobacillales</taxon>
        <taxon>Aerococcaceae</taxon>
        <taxon>Aerococcus</taxon>
    </lineage>
</organism>
<accession>A0A0X8FKJ4</accession>
<dbReference type="PANTHER" id="PTHR30344">
    <property type="entry name" value="6-PHOSPHOGLUCONOLACTONASE-RELATED"/>
    <property type="match status" value="1"/>
</dbReference>
<keyword evidence="3" id="KW-1185">Reference proteome</keyword>
<evidence type="ECO:0000256" key="1">
    <source>
        <dbReference type="ARBA" id="ARBA00005564"/>
    </source>
</evidence>
<dbReference type="PANTHER" id="PTHR30344:SF1">
    <property type="entry name" value="6-PHOSPHOGLUCONOLACTONASE"/>
    <property type="match status" value="1"/>
</dbReference>
<comment type="similarity">
    <text evidence="1">Belongs to the cycloisomerase 2 family.</text>
</comment>
<evidence type="ECO:0000313" key="3">
    <source>
        <dbReference type="Proteomes" id="UP000062260"/>
    </source>
</evidence>
<protein>
    <submittedName>
        <fullName evidence="2">6-phosphogluconolactonase</fullName>
    </submittedName>
</protein>
<proteinExistence type="inferred from homology"/>
<dbReference type="Gene3D" id="2.130.10.10">
    <property type="entry name" value="YVTN repeat-like/Quinoprotein amine dehydrogenase"/>
    <property type="match status" value="1"/>
</dbReference>
<dbReference type="SUPFAM" id="SSF51004">
    <property type="entry name" value="C-terminal (heme d1) domain of cytochrome cd1-nitrite reductase"/>
    <property type="match status" value="1"/>
</dbReference>
<dbReference type="Proteomes" id="UP000062260">
    <property type="component" value="Chromosome"/>
</dbReference>
<sequence>METIYLGGYTRQDNQGIHASQFDSESGQFGESQLIVAVENPTYFDFNADQTSLFTLAVINDQAGVAHYKKTTQSWYQVDFEPVWESNGCYLSYDQERQLIYLANYGLGELAVVQVDEQGHMSHLQTIKHTDPTGPHENQDHAHAHYIQASHKHPYVFSCDLGTDQVHTYQVNADKQLSQVAVYHTEPGTGPRHLVEHPSLNILYILGELSYTIDIVAVQADGQLISIDRIDTMPDSWTGFNSSAAIRLSDDGQYLYVSNRGPNQISTFSVSADGQVLSQLQTLASGGDFPRDFNFNASQDYIICGHQHENQISVFKRNRKSGLLSRIDDSLALNEIVCIK</sequence>
<dbReference type="InterPro" id="IPR011048">
    <property type="entry name" value="Haem_d1_sf"/>
</dbReference>
<dbReference type="Pfam" id="PF10282">
    <property type="entry name" value="Lactonase"/>
    <property type="match status" value="1"/>
</dbReference>